<evidence type="ECO:0000259" key="7">
    <source>
        <dbReference type="PROSITE" id="PS50850"/>
    </source>
</evidence>
<dbReference type="GO" id="GO:0005886">
    <property type="term" value="C:plasma membrane"/>
    <property type="evidence" value="ECO:0007669"/>
    <property type="project" value="UniProtKB-SubCell"/>
</dbReference>
<dbReference type="PROSITE" id="PS50850">
    <property type="entry name" value="MFS"/>
    <property type="match status" value="1"/>
</dbReference>
<feature type="transmembrane region" description="Helical" evidence="6">
    <location>
        <begin position="221"/>
        <end position="245"/>
    </location>
</feature>
<reference evidence="8 9" key="1">
    <citation type="submission" date="2017-04" db="EMBL/GenBank/DDBJ databases">
        <authorList>
            <person name="Afonso C.L."/>
            <person name="Miller P.J."/>
            <person name="Scott M.A."/>
            <person name="Spackman E."/>
            <person name="Goraichik I."/>
            <person name="Dimitrov K.M."/>
            <person name="Suarez D.L."/>
            <person name="Swayne D.E."/>
        </authorList>
    </citation>
    <scope>NUCLEOTIDE SEQUENCE [LARGE SCALE GENOMIC DNA]</scope>
    <source>
        <strain evidence="8 9">DSM 3385</strain>
    </source>
</reference>
<dbReference type="InterPro" id="IPR011701">
    <property type="entry name" value="MFS"/>
</dbReference>
<dbReference type="InterPro" id="IPR020846">
    <property type="entry name" value="MFS_dom"/>
</dbReference>
<protein>
    <submittedName>
        <fullName evidence="8">Predicted arabinose efflux permease, MFS family</fullName>
    </submittedName>
</protein>
<gene>
    <name evidence="8" type="ORF">SAMN02746065_11134</name>
</gene>
<evidence type="ECO:0000256" key="5">
    <source>
        <dbReference type="ARBA" id="ARBA00023136"/>
    </source>
</evidence>
<evidence type="ECO:0000256" key="6">
    <source>
        <dbReference type="SAM" id="Phobius"/>
    </source>
</evidence>
<evidence type="ECO:0000256" key="2">
    <source>
        <dbReference type="ARBA" id="ARBA00022475"/>
    </source>
</evidence>
<dbReference type="RefSeq" id="WP_170923797.1">
    <property type="nucleotide sequence ID" value="NZ_FWXY01000011.1"/>
</dbReference>
<name>A0A1W2CBR5_9BACT</name>
<evidence type="ECO:0000313" key="9">
    <source>
        <dbReference type="Proteomes" id="UP000192418"/>
    </source>
</evidence>
<feature type="transmembrane region" description="Helical" evidence="6">
    <location>
        <begin position="257"/>
        <end position="279"/>
    </location>
</feature>
<feature type="transmembrane region" description="Helical" evidence="6">
    <location>
        <begin position="166"/>
        <end position="186"/>
    </location>
</feature>
<dbReference type="AlphaFoldDB" id="A0A1W2CBR5"/>
<dbReference type="EMBL" id="FWXY01000011">
    <property type="protein sequence ID" value="SMC82098.1"/>
    <property type="molecule type" value="Genomic_DNA"/>
</dbReference>
<keyword evidence="5 6" id="KW-0472">Membrane</keyword>
<dbReference type="InterPro" id="IPR036259">
    <property type="entry name" value="MFS_trans_sf"/>
</dbReference>
<feature type="transmembrane region" description="Helical" evidence="6">
    <location>
        <begin position="46"/>
        <end position="66"/>
    </location>
</feature>
<keyword evidence="4 6" id="KW-1133">Transmembrane helix</keyword>
<feature type="domain" description="Major facilitator superfamily (MFS) profile" evidence="7">
    <location>
        <begin position="13"/>
        <end position="398"/>
    </location>
</feature>
<organism evidence="8 9">
    <name type="scientific">Desulfocicer vacuolatum DSM 3385</name>
    <dbReference type="NCBI Taxonomy" id="1121400"/>
    <lineage>
        <taxon>Bacteria</taxon>
        <taxon>Pseudomonadati</taxon>
        <taxon>Thermodesulfobacteriota</taxon>
        <taxon>Desulfobacteria</taxon>
        <taxon>Desulfobacterales</taxon>
        <taxon>Desulfobacteraceae</taxon>
        <taxon>Desulfocicer</taxon>
    </lineage>
</organism>
<feature type="transmembrane region" description="Helical" evidence="6">
    <location>
        <begin position="310"/>
        <end position="331"/>
    </location>
</feature>
<dbReference type="Gene3D" id="1.20.1250.20">
    <property type="entry name" value="MFS general substrate transporter like domains"/>
    <property type="match status" value="1"/>
</dbReference>
<evidence type="ECO:0000256" key="1">
    <source>
        <dbReference type="ARBA" id="ARBA00004651"/>
    </source>
</evidence>
<proteinExistence type="predicted"/>
<dbReference type="PANTHER" id="PTHR43124">
    <property type="entry name" value="PURINE EFFLUX PUMP PBUE"/>
    <property type="match status" value="1"/>
</dbReference>
<keyword evidence="2" id="KW-1003">Cell membrane</keyword>
<dbReference type="STRING" id="1121400.SAMN02746065_11134"/>
<feature type="transmembrane region" description="Helical" evidence="6">
    <location>
        <begin position="343"/>
        <end position="367"/>
    </location>
</feature>
<feature type="transmembrane region" description="Helical" evidence="6">
    <location>
        <begin position="78"/>
        <end position="96"/>
    </location>
</feature>
<dbReference type="InterPro" id="IPR050189">
    <property type="entry name" value="MFS_Efflux_Transporters"/>
</dbReference>
<dbReference type="Proteomes" id="UP000192418">
    <property type="component" value="Unassembled WGS sequence"/>
</dbReference>
<feature type="transmembrane region" description="Helical" evidence="6">
    <location>
        <begin position="286"/>
        <end position="304"/>
    </location>
</feature>
<sequence>MTTDKHKNGILGTLLAAFATRSIINTTNRFIYPFAPVISRGLGVPLTAVTSVIALNQATALIGIFTSSIGDHTGYKRMMLAGLVILIFGMVLVGFLPLYLSFVVAMFLCGLGKNFFDPAIQAYVGTRVSYKRRGLVVGILEISWAAATLAGIPLAGWIISKMGWQAPFLVLAASGLICLWLVAVYIEDDSRMEAVSGGMKFSIKLNRLMTSMAPLFKNPRALGAMGFAFFVSFANDNLFVIYGAWLENLFDFSVVDLGLGTAVIGVGELCGSMGTALLADRFGLKRSVCCGLLLSGLSYLFIPVSEFSMWAALGALFLIFFSFEFTIVSFISMCTELIPGARATMMSLFFGAAGLGRVAGAFFGGIVWHAMGINVVCYSSFIFSLAGLACLFWGTKKWHPQQQSLDHGKK</sequence>
<feature type="transmembrane region" description="Helical" evidence="6">
    <location>
        <begin position="373"/>
        <end position="394"/>
    </location>
</feature>
<keyword evidence="9" id="KW-1185">Reference proteome</keyword>
<evidence type="ECO:0000256" key="3">
    <source>
        <dbReference type="ARBA" id="ARBA00022692"/>
    </source>
</evidence>
<dbReference type="GO" id="GO:0022857">
    <property type="term" value="F:transmembrane transporter activity"/>
    <property type="evidence" value="ECO:0007669"/>
    <property type="project" value="InterPro"/>
</dbReference>
<evidence type="ECO:0000256" key="4">
    <source>
        <dbReference type="ARBA" id="ARBA00022989"/>
    </source>
</evidence>
<dbReference type="Pfam" id="PF07690">
    <property type="entry name" value="MFS_1"/>
    <property type="match status" value="1"/>
</dbReference>
<dbReference type="SUPFAM" id="SSF103473">
    <property type="entry name" value="MFS general substrate transporter"/>
    <property type="match status" value="1"/>
</dbReference>
<comment type="subcellular location">
    <subcellularLocation>
        <location evidence="1">Cell membrane</location>
        <topology evidence="1">Multi-pass membrane protein</topology>
    </subcellularLocation>
</comment>
<feature type="transmembrane region" description="Helical" evidence="6">
    <location>
        <begin position="136"/>
        <end position="160"/>
    </location>
</feature>
<accession>A0A1W2CBR5</accession>
<evidence type="ECO:0000313" key="8">
    <source>
        <dbReference type="EMBL" id="SMC82098.1"/>
    </source>
</evidence>
<dbReference type="PANTHER" id="PTHR43124:SF3">
    <property type="entry name" value="CHLORAMPHENICOL EFFLUX PUMP RV0191"/>
    <property type="match status" value="1"/>
</dbReference>
<keyword evidence="3 6" id="KW-0812">Transmembrane</keyword>